<evidence type="ECO:0000256" key="5">
    <source>
        <dbReference type="SAM" id="Phobius"/>
    </source>
</evidence>
<dbReference type="SUPFAM" id="SSF53850">
    <property type="entry name" value="Periplasmic binding protein-like II"/>
    <property type="match status" value="1"/>
</dbReference>
<gene>
    <name evidence="7" type="ORF">P73_2154</name>
</gene>
<feature type="transmembrane region" description="Helical" evidence="5">
    <location>
        <begin position="233"/>
        <end position="253"/>
    </location>
</feature>
<dbReference type="KEGG" id="cid:P73_2154"/>
<accession>A0A0B5DV18</accession>
<evidence type="ECO:0000256" key="2">
    <source>
        <dbReference type="ARBA" id="ARBA00023015"/>
    </source>
</evidence>
<dbReference type="STRING" id="1208324.P73_2154"/>
<dbReference type="AlphaFoldDB" id="A0A0B5DV18"/>
<dbReference type="InterPro" id="IPR005119">
    <property type="entry name" value="LysR_subst-bd"/>
</dbReference>
<keyword evidence="5" id="KW-0472">Membrane</keyword>
<evidence type="ECO:0000256" key="4">
    <source>
        <dbReference type="ARBA" id="ARBA00023163"/>
    </source>
</evidence>
<dbReference type="EMBL" id="CP004393">
    <property type="protein sequence ID" value="AJE46869.1"/>
    <property type="molecule type" value="Genomic_DNA"/>
</dbReference>
<evidence type="ECO:0000313" key="7">
    <source>
        <dbReference type="EMBL" id="AJE46869.1"/>
    </source>
</evidence>
<reference evidence="7 8" key="1">
    <citation type="journal article" date="2014" name="Int. J. Syst. Evol. Microbiol.">
        <title>Celeribacter indicus sp. nov., a polycyclic aromatic hydrocarbon-degrading bacterium from deep-sea sediment and reclassification of Huaishuia halophila as Celeribacter halophilus comb. nov.</title>
        <authorList>
            <person name="Lai Q."/>
            <person name="Cao J."/>
            <person name="Yuan J."/>
            <person name="Li F."/>
            <person name="Shao Z."/>
        </authorList>
    </citation>
    <scope>NUCLEOTIDE SEQUENCE [LARGE SCALE GENOMIC DNA]</scope>
    <source>
        <strain evidence="7">P73</strain>
    </source>
</reference>
<comment type="similarity">
    <text evidence="1">Belongs to the LysR transcriptional regulatory family.</text>
</comment>
<dbReference type="Pfam" id="PF03466">
    <property type="entry name" value="LysR_substrate"/>
    <property type="match status" value="1"/>
</dbReference>
<dbReference type="InterPro" id="IPR058163">
    <property type="entry name" value="LysR-type_TF_proteobact-type"/>
</dbReference>
<feature type="domain" description="HTH lysR-type" evidence="6">
    <location>
        <begin position="14"/>
        <end position="71"/>
    </location>
</feature>
<evidence type="ECO:0000256" key="1">
    <source>
        <dbReference type="ARBA" id="ARBA00009437"/>
    </source>
</evidence>
<dbReference type="PRINTS" id="PR00039">
    <property type="entry name" value="HTHLYSR"/>
</dbReference>
<organism evidence="7 8">
    <name type="scientific">Celeribacter indicus</name>
    <dbReference type="NCBI Taxonomy" id="1208324"/>
    <lineage>
        <taxon>Bacteria</taxon>
        <taxon>Pseudomonadati</taxon>
        <taxon>Pseudomonadota</taxon>
        <taxon>Alphaproteobacteria</taxon>
        <taxon>Rhodobacterales</taxon>
        <taxon>Roseobacteraceae</taxon>
        <taxon>Celeribacter</taxon>
    </lineage>
</organism>
<keyword evidence="5" id="KW-0812">Transmembrane</keyword>
<dbReference type="PANTHER" id="PTHR30537">
    <property type="entry name" value="HTH-TYPE TRANSCRIPTIONAL REGULATOR"/>
    <property type="match status" value="1"/>
</dbReference>
<evidence type="ECO:0000259" key="6">
    <source>
        <dbReference type="PROSITE" id="PS50931"/>
    </source>
</evidence>
<dbReference type="PROSITE" id="PS50931">
    <property type="entry name" value="HTH_LYSR"/>
    <property type="match status" value="1"/>
</dbReference>
<dbReference type="SUPFAM" id="SSF46785">
    <property type="entry name" value="Winged helix' DNA-binding domain"/>
    <property type="match status" value="1"/>
</dbReference>
<keyword evidence="4" id="KW-0804">Transcription</keyword>
<dbReference type="RefSeq" id="WP_052453189.1">
    <property type="nucleotide sequence ID" value="NZ_CP004393.1"/>
</dbReference>
<dbReference type="Pfam" id="PF00126">
    <property type="entry name" value="HTH_1"/>
    <property type="match status" value="1"/>
</dbReference>
<dbReference type="CDD" id="cd08432">
    <property type="entry name" value="PBP2_GcdR_TrpI_HvrB_AmpR_like"/>
    <property type="match status" value="1"/>
</dbReference>
<dbReference type="InterPro" id="IPR000847">
    <property type="entry name" value="LysR_HTH_N"/>
</dbReference>
<keyword evidence="2" id="KW-0805">Transcription regulation</keyword>
<keyword evidence="5" id="KW-1133">Transmembrane helix</keyword>
<dbReference type="GO" id="GO:0003700">
    <property type="term" value="F:DNA-binding transcription factor activity"/>
    <property type="evidence" value="ECO:0007669"/>
    <property type="project" value="InterPro"/>
</dbReference>
<keyword evidence="8" id="KW-1185">Reference proteome</keyword>
<dbReference type="FunFam" id="1.10.10.10:FF:000001">
    <property type="entry name" value="LysR family transcriptional regulator"/>
    <property type="match status" value="1"/>
</dbReference>
<sequence>MALSPDPAMRRFIPSLSALECFDAAARHRSFTRAAEDLGLTQSGVSRQIAALEAFLGLPLFRRIGSRLVLTEAGEGYLRETHRLLGELETSAIDTVRGRSLRDALVIEAPVSFAAHWLVPRLARFTAARPDLLVEIVGAAGGAERVPERVDLAIRRGRGAWAEARADPLCPEVLTVIAPPGMPAEDLSPGPLDFGRVPTLQNAARPDLWMTWLRGSGVKHSGAIRGPRFDTSALLIAAVGAGLGLAVVPRLYVADAVKQGLVREPFAHRPATPESFWALRPESRLPHPETSRFLAWLAEELAPER</sequence>
<keyword evidence="3" id="KW-0238">DNA-binding</keyword>
<evidence type="ECO:0000256" key="3">
    <source>
        <dbReference type="ARBA" id="ARBA00023125"/>
    </source>
</evidence>
<dbReference type="Gene3D" id="3.40.190.10">
    <property type="entry name" value="Periplasmic binding protein-like II"/>
    <property type="match status" value="2"/>
</dbReference>
<dbReference type="InterPro" id="IPR036390">
    <property type="entry name" value="WH_DNA-bd_sf"/>
</dbReference>
<dbReference type="HOGENOM" id="CLU_039613_37_1_5"/>
<name>A0A0B5DV18_9RHOB</name>
<dbReference type="GO" id="GO:0006351">
    <property type="term" value="P:DNA-templated transcription"/>
    <property type="evidence" value="ECO:0007669"/>
    <property type="project" value="TreeGrafter"/>
</dbReference>
<dbReference type="GO" id="GO:0043565">
    <property type="term" value="F:sequence-specific DNA binding"/>
    <property type="evidence" value="ECO:0007669"/>
    <property type="project" value="TreeGrafter"/>
</dbReference>
<dbReference type="PANTHER" id="PTHR30537:SF26">
    <property type="entry name" value="GLYCINE CLEAVAGE SYSTEM TRANSCRIPTIONAL ACTIVATOR"/>
    <property type="match status" value="1"/>
</dbReference>
<dbReference type="InterPro" id="IPR036388">
    <property type="entry name" value="WH-like_DNA-bd_sf"/>
</dbReference>
<dbReference type="OrthoDB" id="5526340at2"/>
<protein>
    <submittedName>
        <fullName evidence="7">Transcriptional regulator</fullName>
    </submittedName>
</protein>
<dbReference type="Gene3D" id="1.10.10.10">
    <property type="entry name" value="Winged helix-like DNA-binding domain superfamily/Winged helix DNA-binding domain"/>
    <property type="match status" value="1"/>
</dbReference>
<evidence type="ECO:0000313" key="8">
    <source>
        <dbReference type="Proteomes" id="UP000031521"/>
    </source>
</evidence>
<proteinExistence type="inferred from homology"/>
<dbReference type="Proteomes" id="UP000031521">
    <property type="component" value="Chromosome"/>
</dbReference>